<dbReference type="EMBL" id="LCDF01000015">
    <property type="protein sequence ID" value="KKS47499.1"/>
    <property type="molecule type" value="Genomic_DNA"/>
</dbReference>
<protein>
    <recommendedName>
        <fullName evidence="3">Zinc-binding domain-containing protein</fullName>
    </recommendedName>
</protein>
<dbReference type="Proteomes" id="UP000034036">
    <property type="component" value="Unassembled WGS sequence"/>
</dbReference>
<gene>
    <name evidence="1" type="ORF">UV11_C0015G0006</name>
</gene>
<name>A0A0G0ZFP2_9BACT</name>
<dbReference type="STRING" id="1618659.UV11_C0015G0006"/>
<evidence type="ECO:0000313" key="1">
    <source>
        <dbReference type="EMBL" id="KKS47499.1"/>
    </source>
</evidence>
<reference evidence="1 2" key="1">
    <citation type="journal article" date="2015" name="Nature">
        <title>rRNA introns, odd ribosomes, and small enigmatic genomes across a large radiation of phyla.</title>
        <authorList>
            <person name="Brown C.T."/>
            <person name="Hug L.A."/>
            <person name="Thomas B.C."/>
            <person name="Sharon I."/>
            <person name="Castelle C.J."/>
            <person name="Singh A."/>
            <person name="Wilkins M.J."/>
            <person name="Williams K.H."/>
            <person name="Banfield J.F."/>
        </authorList>
    </citation>
    <scope>NUCLEOTIDE SEQUENCE [LARGE SCALE GENOMIC DNA]</scope>
</reference>
<accession>A0A0G0ZFP2</accession>
<organism evidence="1 2">
    <name type="scientific">Candidatus Giovannonibacteria bacterium GW2011_GWF2_42_19</name>
    <dbReference type="NCBI Taxonomy" id="1618659"/>
    <lineage>
        <taxon>Bacteria</taxon>
        <taxon>Candidatus Giovannoniibacteriota</taxon>
    </lineage>
</organism>
<evidence type="ECO:0008006" key="3">
    <source>
        <dbReference type="Google" id="ProtNLM"/>
    </source>
</evidence>
<evidence type="ECO:0000313" key="2">
    <source>
        <dbReference type="Proteomes" id="UP000034036"/>
    </source>
</evidence>
<sequence length="565" mass="66818">MNEIRKCQNCNKDFTIEPEDFKFYEKMHVPSPTFCPECRFQRRLMFRNERALYKDKCDLCGKDMISVFSPDKPFKVYCSPCWWSDNWDPLESGQAYDPGRNFFEQMKEVMLKAPFQNLIVAYASLVDSDYVNHAGSLKNCYLIYNFDYCENVHYSEEGQYAKDLMDSTMISQSELCYEVINGFKIHNAFYSEDSTDSLVIYFSKNLSGCSNCLGCINLKNKKYHIFNQPYSKEEYENKLKDFNLYSYKSIQDMKKKVYEFWETVPQKFMHERHNADVSGDYVYESKNAHEMYKVRYVEDGKFCQIITSNSAKDVYDYTEWGMDAEKIIESITAGLQVSQIKFSSGVWNSCINIEYGVYNISSSSTFGCINIKKKQYCVLNKQYSKEEYEKLRAKIMEDLEKNPYIDSKGRVFKYGEFLPYDLSPYDYNESTASWYFPQSKGEVLKNGWRWHEEIPSAYKPTMKAEQMPDSIHDVKDDIVNEIFECIDCKKAWRVIKPEIDLLRRFDLPLPRKCPNCRYKERFSRINPPKLWDRTCAKCGKAIKTSYVPERSEVIYCSECYQQEFI</sequence>
<proteinExistence type="predicted"/>
<dbReference type="AlphaFoldDB" id="A0A0G0ZFP2"/>
<comment type="caution">
    <text evidence="1">The sequence shown here is derived from an EMBL/GenBank/DDBJ whole genome shotgun (WGS) entry which is preliminary data.</text>
</comment>